<comment type="similarity">
    <text evidence="1">Belongs to the glycosyl hydrolase 13 family.</text>
</comment>
<dbReference type="PANTHER" id="PTHR10357">
    <property type="entry name" value="ALPHA-AMYLASE FAMILY MEMBER"/>
    <property type="match status" value="1"/>
</dbReference>
<dbReference type="PANTHER" id="PTHR10357:SF179">
    <property type="entry name" value="NEUTRAL AND BASIC AMINO ACID TRANSPORT PROTEIN RBAT"/>
    <property type="match status" value="1"/>
</dbReference>
<proteinExistence type="inferred from homology"/>
<organism evidence="4 5">
    <name type="scientific">Lacticaseibacillus baoqingensis</name>
    <dbReference type="NCBI Taxonomy" id="2486013"/>
    <lineage>
        <taxon>Bacteria</taxon>
        <taxon>Bacillati</taxon>
        <taxon>Bacillota</taxon>
        <taxon>Bacilli</taxon>
        <taxon>Lactobacillales</taxon>
        <taxon>Lactobacillaceae</taxon>
        <taxon>Lacticaseibacillus</taxon>
    </lineage>
</organism>
<dbReference type="EMBL" id="JBHTON010000016">
    <property type="protein sequence ID" value="MFD1484863.1"/>
    <property type="molecule type" value="Genomic_DNA"/>
</dbReference>
<evidence type="ECO:0000313" key="5">
    <source>
        <dbReference type="Proteomes" id="UP001597252"/>
    </source>
</evidence>
<dbReference type="SUPFAM" id="SSF51445">
    <property type="entry name" value="(Trans)glycosidases"/>
    <property type="match status" value="1"/>
</dbReference>
<comment type="caution">
    <text evidence="4">The sequence shown here is derived from an EMBL/GenBank/DDBJ whole genome shotgun (WGS) entry which is preliminary data.</text>
</comment>
<evidence type="ECO:0000259" key="3">
    <source>
        <dbReference type="SMART" id="SM00642"/>
    </source>
</evidence>
<accession>A0ABW4E6J1</accession>
<reference evidence="5" key="1">
    <citation type="journal article" date="2019" name="Int. J. Syst. Evol. Microbiol.">
        <title>The Global Catalogue of Microorganisms (GCM) 10K type strain sequencing project: providing services to taxonomists for standard genome sequencing and annotation.</title>
        <authorList>
            <consortium name="The Broad Institute Genomics Platform"/>
            <consortium name="The Broad Institute Genome Sequencing Center for Infectious Disease"/>
            <person name="Wu L."/>
            <person name="Ma J."/>
        </authorList>
    </citation>
    <scope>NUCLEOTIDE SEQUENCE [LARGE SCALE GENOMIC DNA]</scope>
    <source>
        <strain evidence="5">CCM 8903</strain>
    </source>
</reference>
<sequence>MAWYEKAIIYQIYPKSFNDSNGDGIGDLEGIRQQVPYLQALGINTVWLNPVFVSPQVDNGYDVANYYAIDPSMGTMADMTRLIADLHAAGIRVLLDFVLNHTSDQHPWFQDALQSRDSLYRDYYIFAGEKGQRPNNWGSFFGGSAWTVAPDASGQSYLHLFDDKMPDLNWRNPNLRYAMGDVAAFWLDKGIDGLRLDAFIHVAKADLGQDFPASDDQPVLAEPFIANLPAVKQWLRPLVSRIKSDYPETFLLGEAASADVAQAAAYTDPASGLLDSVISFRMFADDEQALDSRLPALYQPKPIAPLAFKQTQVQWQQGLGKTLPVLYWNNHDMARVATRYGHHDPTASKSLAMLMYLQRGTPLLYYGEELGLQNLDLPAAAYAADPSVAAFLDQAQAVGYSEAEALAMVNATHKFAARGPMPWDESVHHGFSQQTPWLQGQHPAATSVAQQTGAADSVLAFYRQLLQLKQTPLFTTGKERLLKSPAMVYLYSRTLKAQKALVAVNLGAAPVTLSVTGKQVILAAGDVKHSAHQLTLGAYAGAVVTK</sequence>
<keyword evidence="4" id="KW-0378">Hydrolase</keyword>
<dbReference type="SMART" id="SM00642">
    <property type="entry name" value="Aamy"/>
    <property type="match status" value="1"/>
</dbReference>
<dbReference type="Proteomes" id="UP001597252">
    <property type="component" value="Unassembled WGS sequence"/>
</dbReference>
<evidence type="ECO:0000313" key="4">
    <source>
        <dbReference type="EMBL" id="MFD1484863.1"/>
    </source>
</evidence>
<dbReference type="Gene3D" id="2.60.40.1180">
    <property type="entry name" value="Golgi alpha-mannosidase II"/>
    <property type="match status" value="1"/>
</dbReference>
<dbReference type="CDD" id="cd11333">
    <property type="entry name" value="AmyAc_SI_OligoGlu_DGase"/>
    <property type="match status" value="1"/>
</dbReference>
<dbReference type="Gene3D" id="3.20.20.80">
    <property type="entry name" value="Glycosidases"/>
    <property type="match status" value="1"/>
</dbReference>
<name>A0ABW4E6J1_9LACO</name>
<gene>
    <name evidence="4" type="ORF">ACFQ5J_06435</name>
</gene>
<keyword evidence="2 4" id="KW-0326">Glycosidase</keyword>
<dbReference type="SUPFAM" id="SSF51011">
    <property type="entry name" value="Glycosyl hydrolase domain"/>
    <property type="match status" value="1"/>
</dbReference>
<evidence type="ECO:0000256" key="2">
    <source>
        <dbReference type="ARBA" id="ARBA00023295"/>
    </source>
</evidence>
<dbReference type="InterPro" id="IPR017853">
    <property type="entry name" value="GH"/>
</dbReference>
<dbReference type="InterPro" id="IPR006047">
    <property type="entry name" value="GH13_cat_dom"/>
</dbReference>
<feature type="domain" description="Glycosyl hydrolase family 13 catalytic" evidence="3">
    <location>
        <begin position="11"/>
        <end position="396"/>
    </location>
</feature>
<keyword evidence="5" id="KW-1185">Reference proteome</keyword>
<dbReference type="InterPro" id="IPR013780">
    <property type="entry name" value="Glyco_hydro_b"/>
</dbReference>
<evidence type="ECO:0000256" key="1">
    <source>
        <dbReference type="ARBA" id="ARBA00008061"/>
    </source>
</evidence>
<dbReference type="GO" id="GO:0004558">
    <property type="term" value="F:alpha-1,4-glucosidase activity"/>
    <property type="evidence" value="ECO:0007669"/>
    <property type="project" value="UniProtKB-EC"/>
</dbReference>
<dbReference type="InterPro" id="IPR045857">
    <property type="entry name" value="O16G_dom_2"/>
</dbReference>
<dbReference type="Gene3D" id="3.90.400.10">
    <property type="entry name" value="Oligo-1,6-glucosidase, Domain 2"/>
    <property type="match status" value="1"/>
</dbReference>
<dbReference type="EC" id="3.2.1.20" evidence="4"/>
<dbReference type="Pfam" id="PF00128">
    <property type="entry name" value="Alpha-amylase"/>
    <property type="match status" value="1"/>
</dbReference>
<protein>
    <submittedName>
        <fullName evidence="4">Alpha-glucosidase</fullName>
        <ecNumber evidence="4">3.2.1.20</ecNumber>
    </submittedName>
</protein>
<dbReference type="RefSeq" id="WP_125753031.1">
    <property type="nucleotide sequence ID" value="NZ_JBHTON010000016.1"/>
</dbReference>